<dbReference type="AlphaFoldDB" id="A0ABC8JXK6"/>
<dbReference type="PANTHER" id="PTHR46309">
    <property type="entry name" value="PHD FINGER PROTEIN 12"/>
    <property type="match status" value="1"/>
</dbReference>
<evidence type="ECO:0000256" key="4">
    <source>
        <dbReference type="SAM" id="MobiDB-lite"/>
    </source>
</evidence>
<keyword evidence="7" id="KW-1185">Reference proteome</keyword>
<keyword evidence="3" id="KW-0862">Zinc</keyword>
<dbReference type="GO" id="GO:0008270">
    <property type="term" value="F:zinc ion binding"/>
    <property type="evidence" value="ECO:0007669"/>
    <property type="project" value="UniProtKB-KW"/>
</dbReference>
<organism evidence="6 7">
    <name type="scientific">Eruca vesicaria subsp. sativa</name>
    <name type="common">Garden rocket</name>
    <name type="synonym">Eruca sativa</name>
    <dbReference type="NCBI Taxonomy" id="29727"/>
    <lineage>
        <taxon>Eukaryota</taxon>
        <taxon>Viridiplantae</taxon>
        <taxon>Streptophyta</taxon>
        <taxon>Embryophyta</taxon>
        <taxon>Tracheophyta</taxon>
        <taxon>Spermatophyta</taxon>
        <taxon>Magnoliopsida</taxon>
        <taxon>eudicotyledons</taxon>
        <taxon>Gunneridae</taxon>
        <taxon>Pentapetalae</taxon>
        <taxon>rosids</taxon>
        <taxon>malvids</taxon>
        <taxon>Brassicales</taxon>
        <taxon>Brassicaceae</taxon>
        <taxon>Brassiceae</taxon>
        <taxon>Eruca</taxon>
    </lineage>
</organism>
<comment type="caution">
    <text evidence="6">The sequence shown here is derived from an EMBL/GenBank/DDBJ whole genome shotgun (WGS) entry which is preliminary data.</text>
</comment>
<dbReference type="InterPro" id="IPR013083">
    <property type="entry name" value="Znf_RING/FYVE/PHD"/>
</dbReference>
<feature type="region of interest" description="Disordered" evidence="4">
    <location>
        <begin position="107"/>
        <end position="136"/>
    </location>
</feature>
<dbReference type="EMBL" id="CAKOAT010152933">
    <property type="protein sequence ID" value="CAH8346204.1"/>
    <property type="molecule type" value="Genomic_DNA"/>
</dbReference>
<dbReference type="InterPro" id="IPR001965">
    <property type="entry name" value="Znf_PHD"/>
</dbReference>
<feature type="domain" description="Zinc finger PHD-type" evidence="5">
    <location>
        <begin position="182"/>
        <end position="228"/>
    </location>
</feature>
<dbReference type="SUPFAM" id="SSF57903">
    <property type="entry name" value="FYVE/PHD zinc finger"/>
    <property type="match status" value="2"/>
</dbReference>
<keyword evidence="1" id="KW-0479">Metal-binding</keyword>
<feature type="compositionally biased region" description="Acidic residues" evidence="4">
    <location>
        <begin position="121"/>
        <end position="134"/>
    </location>
</feature>
<gene>
    <name evidence="6" type="ORF">ERUC_LOCUS16848</name>
</gene>
<evidence type="ECO:0000313" key="7">
    <source>
        <dbReference type="Proteomes" id="UP001642260"/>
    </source>
</evidence>
<dbReference type="PANTHER" id="PTHR46309:SF20">
    <property type="entry name" value="GENOME ASSEMBLY, CHROMOSOME: A06"/>
    <property type="match status" value="1"/>
</dbReference>
<evidence type="ECO:0000256" key="1">
    <source>
        <dbReference type="ARBA" id="ARBA00022723"/>
    </source>
</evidence>
<evidence type="ECO:0000256" key="2">
    <source>
        <dbReference type="ARBA" id="ARBA00022771"/>
    </source>
</evidence>
<keyword evidence="2" id="KW-0863">Zinc-finger</keyword>
<accession>A0ABC8JXK6</accession>
<dbReference type="Proteomes" id="UP001642260">
    <property type="component" value="Unassembled WGS sequence"/>
</dbReference>
<proteinExistence type="predicted"/>
<dbReference type="InterPro" id="IPR056511">
    <property type="entry name" value="IDM1_C"/>
</dbReference>
<dbReference type="Pfam" id="PF22970">
    <property type="entry name" value="DUF7028"/>
    <property type="match status" value="1"/>
</dbReference>
<dbReference type="InterPro" id="IPR011011">
    <property type="entry name" value="Znf_FYVE_PHD"/>
</dbReference>
<evidence type="ECO:0000256" key="3">
    <source>
        <dbReference type="ARBA" id="ARBA00022833"/>
    </source>
</evidence>
<feature type="domain" description="Zinc finger PHD-type" evidence="5">
    <location>
        <begin position="229"/>
        <end position="276"/>
    </location>
</feature>
<dbReference type="InterPro" id="IPR042163">
    <property type="entry name" value="PHF12"/>
</dbReference>
<dbReference type="SMART" id="SM00249">
    <property type="entry name" value="PHD"/>
    <property type="match status" value="2"/>
</dbReference>
<reference evidence="6 7" key="1">
    <citation type="submission" date="2022-03" db="EMBL/GenBank/DDBJ databases">
        <authorList>
            <person name="Macdonald S."/>
            <person name="Ahmed S."/>
            <person name="Newling K."/>
        </authorList>
    </citation>
    <scope>NUCLEOTIDE SEQUENCE [LARGE SCALE GENOMIC DNA]</scope>
</reference>
<sequence length="462" mass="52812">MDDHSCDFITLEAERNPESLRKWLSIVEEGKTTTKGFQLFSSKAKKHLSSLGWRFAYVHKGRSSREMRYISPEGKWFYSLVTACEACLEDEDYDSCQEQDVVNQEPQVCDDGNKNKINQQEEADDESSSEDNDEAELRLRKKKKKKRVKVCDTPPFNEIISSDDEVTSRPRFGKSLKTNCDVCCVCHLRGGGDLLRCNGCPSAFHYDCSGLSWIALDEQEWFFCPCCCCKICNQRRTPGGSALLTCEQCSRRWHRNCLEPPQSFIYFPWFCSAQCRRVFSALEKLQGTKIEVGEEDEGLVWCLMRAPNDAVEMLRKSFKATPERFSGRDLVEELMFSRDSDGVGRRFYTVSVERNSELITVGAVRVGKDVAEIPLVATLTTESDDSKSEMCRVVMDELEKRLSEMGVCRLVLPALAEDVNTWTRLFGFSVMESSERLELLKHGLFDFLGTVMCQKFLKGREE</sequence>
<protein>
    <recommendedName>
        <fullName evidence="5">Zinc finger PHD-type domain-containing protein</fullName>
    </recommendedName>
</protein>
<name>A0ABC8JXK6_ERUVS</name>
<dbReference type="Pfam" id="PF23209">
    <property type="entry name" value="IDM1_C"/>
    <property type="match status" value="1"/>
</dbReference>
<evidence type="ECO:0000313" key="6">
    <source>
        <dbReference type="EMBL" id="CAH8346204.1"/>
    </source>
</evidence>
<dbReference type="InterPro" id="IPR054292">
    <property type="entry name" value="DUF7028"/>
</dbReference>
<dbReference type="Gene3D" id="3.30.40.10">
    <property type="entry name" value="Zinc/RING finger domain, C3HC4 (zinc finger)"/>
    <property type="match status" value="2"/>
</dbReference>
<evidence type="ECO:0000259" key="5">
    <source>
        <dbReference type="SMART" id="SM00249"/>
    </source>
</evidence>